<feature type="domain" description="Histone deacetylase" evidence="2">
    <location>
        <begin position="105"/>
        <end position="443"/>
    </location>
</feature>
<keyword evidence="4" id="KW-1185">Reference proteome</keyword>
<dbReference type="PANTHER" id="PTHR47558">
    <property type="entry name" value="HISTONE DEACETYLASE HOS3"/>
    <property type="match status" value="1"/>
</dbReference>
<dbReference type="InterPro" id="IPR053244">
    <property type="entry name" value="HDAC_HD_type_1"/>
</dbReference>
<feature type="compositionally biased region" description="Low complexity" evidence="1">
    <location>
        <begin position="567"/>
        <end position="582"/>
    </location>
</feature>
<dbReference type="GO" id="GO:0005634">
    <property type="term" value="C:nucleus"/>
    <property type="evidence" value="ECO:0007669"/>
    <property type="project" value="TreeGrafter"/>
</dbReference>
<feature type="region of interest" description="Disordered" evidence="1">
    <location>
        <begin position="504"/>
        <end position="608"/>
    </location>
</feature>
<evidence type="ECO:0000313" key="4">
    <source>
        <dbReference type="Proteomes" id="UP000015241"/>
    </source>
</evidence>
<dbReference type="EMBL" id="KE504124">
    <property type="protein sequence ID" value="EPT05331.1"/>
    <property type="molecule type" value="Genomic_DNA"/>
</dbReference>
<dbReference type="OrthoDB" id="5232919at2759"/>
<reference evidence="3 4" key="1">
    <citation type="journal article" date="2012" name="Science">
        <title>The Paleozoic origin of enzymatic lignin decomposition reconstructed from 31 fungal genomes.</title>
        <authorList>
            <person name="Floudas D."/>
            <person name="Binder M."/>
            <person name="Riley R."/>
            <person name="Barry K."/>
            <person name="Blanchette R.A."/>
            <person name="Henrissat B."/>
            <person name="Martinez A.T."/>
            <person name="Otillar R."/>
            <person name="Spatafora J.W."/>
            <person name="Yadav J.S."/>
            <person name="Aerts A."/>
            <person name="Benoit I."/>
            <person name="Boyd A."/>
            <person name="Carlson A."/>
            <person name="Copeland A."/>
            <person name="Coutinho P.M."/>
            <person name="de Vries R.P."/>
            <person name="Ferreira P."/>
            <person name="Findley K."/>
            <person name="Foster B."/>
            <person name="Gaskell J."/>
            <person name="Glotzer D."/>
            <person name="Gorecki P."/>
            <person name="Heitman J."/>
            <person name="Hesse C."/>
            <person name="Hori C."/>
            <person name="Igarashi K."/>
            <person name="Jurgens J.A."/>
            <person name="Kallen N."/>
            <person name="Kersten P."/>
            <person name="Kohler A."/>
            <person name="Kuees U."/>
            <person name="Kumar T.K.A."/>
            <person name="Kuo A."/>
            <person name="LaButti K."/>
            <person name="Larrondo L.F."/>
            <person name="Lindquist E."/>
            <person name="Ling A."/>
            <person name="Lombard V."/>
            <person name="Lucas S."/>
            <person name="Lundell T."/>
            <person name="Martin R."/>
            <person name="McLaughlin D.J."/>
            <person name="Morgenstern I."/>
            <person name="Morin E."/>
            <person name="Murat C."/>
            <person name="Nagy L.G."/>
            <person name="Nolan M."/>
            <person name="Ohm R.A."/>
            <person name="Patyshakuliyeva A."/>
            <person name="Rokas A."/>
            <person name="Ruiz-Duenas F.J."/>
            <person name="Sabat G."/>
            <person name="Salamov A."/>
            <person name="Samejima M."/>
            <person name="Schmutz J."/>
            <person name="Slot J.C."/>
            <person name="St John F."/>
            <person name="Stenlid J."/>
            <person name="Sun H."/>
            <person name="Sun S."/>
            <person name="Syed K."/>
            <person name="Tsang A."/>
            <person name="Wiebenga A."/>
            <person name="Young D."/>
            <person name="Pisabarro A."/>
            <person name="Eastwood D.C."/>
            <person name="Martin F."/>
            <person name="Cullen D."/>
            <person name="Grigoriev I.V."/>
            <person name="Hibbett D.S."/>
        </authorList>
    </citation>
    <scope>NUCLEOTIDE SEQUENCE</scope>
    <source>
        <strain evidence="4">FP-58527</strain>
    </source>
</reference>
<dbReference type="eggNOG" id="KOG1343">
    <property type="taxonomic scope" value="Eukaryota"/>
</dbReference>
<dbReference type="STRING" id="743788.S8FW49"/>
<dbReference type="Proteomes" id="UP000015241">
    <property type="component" value="Unassembled WGS sequence"/>
</dbReference>
<dbReference type="Gene3D" id="3.40.800.20">
    <property type="entry name" value="Histone deacetylase domain"/>
    <property type="match status" value="1"/>
</dbReference>
<feature type="compositionally biased region" description="Basic and acidic residues" evidence="1">
    <location>
        <begin position="548"/>
        <end position="562"/>
    </location>
</feature>
<feature type="compositionally biased region" description="Basic and acidic residues" evidence="1">
    <location>
        <begin position="519"/>
        <end position="538"/>
    </location>
</feature>
<evidence type="ECO:0000259" key="2">
    <source>
        <dbReference type="Pfam" id="PF00850"/>
    </source>
</evidence>
<proteinExistence type="predicted"/>
<dbReference type="InterPro" id="IPR023696">
    <property type="entry name" value="Ureohydrolase_dom_sf"/>
</dbReference>
<protein>
    <recommendedName>
        <fullName evidence="2">Histone deacetylase domain-containing protein</fullName>
    </recommendedName>
</protein>
<dbReference type="SUPFAM" id="SSF52768">
    <property type="entry name" value="Arginase/deacetylase"/>
    <property type="match status" value="1"/>
</dbReference>
<dbReference type="PANTHER" id="PTHR47558:SF1">
    <property type="entry name" value="HISTONE DEACETYLASE HOS3"/>
    <property type="match status" value="1"/>
</dbReference>
<evidence type="ECO:0000256" key="1">
    <source>
        <dbReference type="SAM" id="MobiDB-lite"/>
    </source>
</evidence>
<dbReference type="Pfam" id="PF00850">
    <property type="entry name" value="Hist_deacetyl"/>
    <property type="match status" value="1"/>
</dbReference>
<gene>
    <name evidence="3" type="ORF">FOMPIDRAFT_134772</name>
</gene>
<name>S8FW49_FOMSC</name>
<dbReference type="PRINTS" id="PR01270">
    <property type="entry name" value="HDASUPER"/>
</dbReference>
<dbReference type="InterPro" id="IPR000286">
    <property type="entry name" value="HDACs"/>
</dbReference>
<organism evidence="3 4">
    <name type="scientific">Fomitopsis schrenkii</name>
    <name type="common">Brown rot fungus</name>
    <dbReference type="NCBI Taxonomy" id="2126942"/>
    <lineage>
        <taxon>Eukaryota</taxon>
        <taxon>Fungi</taxon>
        <taxon>Dikarya</taxon>
        <taxon>Basidiomycota</taxon>
        <taxon>Agaricomycotina</taxon>
        <taxon>Agaricomycetes</taxon>
        <taxon>Polyporales</taxon>
        <taxon>Fomitopsis</taxon>
    </lineage>
</organism>
<evidence type="ECO:0000313" key="3">
    <source>
        <dbReference type="EMBL" id="EPT05331.1"/>
    </source>
</evidence>
<dbReference type="GO" id="GO:0004407">
    <property type="term" value="F:histone deacetylase activity"/>
    <property type="evidence" value="ECO:0007669"/>
    <property type="project" value="TreeGrafter"/>
</dbReference>
<dbReference type="InterPro" id="IPR023801">
    <property type="entry name" value="His_deacetylse_dom"/>
</dbReference>
<dbReference type="HOGENOM" id="CLU_013370_2_1_1"/>
<dbReference type="GO" id="GO:0010468">
    <property type="term" value="P:regulation of gene expression"/>
    <property type="evidence" value="ECO:0007669"/>
    <property type="project" value="UniProtKB-ARBA"/>
</dbReference>
<dbReference type="InterPro" id="IPR037138">
    <property type="entry name" value="His_deacetylse_dom_sf"/>
</dbReference>
<accession>S8FW49</accession>
<dbReference type="InParanoid" id="S8FW49"/>
<sequence>MLSGSASAPLPSTSTAVFLQKSCVQHRYIRSRDTSGIVERPERLRAVHVGLAAAAARLEEAFATQQSPNTSAIAREADELASALGRLNLANPGSATGATGRGPVQFVHSDAFVDILNNAAVKFIHGDIEGDVYLENLKRWAAESRANIDKGESEIPEGLSQGDLYLCPESLLAIQGALGTICEAVDTVVGPEPSRNGEGAGPMKRAFVAVRPPGHHCGENTPSGFCFVNNVAVAAAHAHLRHGINRVVILDIDLHHGNGTQSIVWQINEESYRKALEQEAGAPPEKPGLQAYYGSIHDVLSYPCEDGKLELVQAASVSIHGPHGQHIENVHLQPYSSEQQFWDELYAGPYARLLRKAGEFLDETRGPGDDVLVFISCGFDASEHEYPSMSRHHRNVPTSFYRRFANTTRKFADQYARGRLISVLEGGYSDRALTSGAMAHLTGLAETDGLTANESWWSLNNIIELEKATKKRRGGRVSQPTASAPWLARAVEVFAGIDSSHLVPPTASARNAIPPSSRVLREKKTPNTDEEQKQDLSAKKLSVKKTSGKKELGSDVFVKPEDTQQPDLSDSTSDSSLSSLSDAAEGQAPKRLPRVILKLGPRPNDAES</sequence>
<dbReference type="AlphaFoldDB" id="S8FW49"/>